<evidence type="ECO:0008006" key="5">
    <source>
        <dbReference type="Google" id="ProtNLM"/>
    </source>
</evidence>
<gene>
    <name evidence="3" type="ORF">HLPCO_001559</name>
</gene>
<name>F7PT15_9MOLU</name>
<comment type="caution">
    <text evidence="3">The sequence shown here is derived from an EMBL/GenBank/DDBJ whole genome shotgun (WGS) entry which is preliminary data.</text>
</comment>
<evidence type="ECO:0000256" key="2">
    <source>
        <dbReference type="SAM" id="Phobius"/>
    </source>
</evidence>
<evidence type="ECO:0000313" key="4">
    <source>
        <dbReference type="Proteomes" id="UP000005707"/>
    </source>
</evidence>
<dbReference type="AlphaFoldDB" id="F7PT15"/>
<accession>F7PT15</accession>
<keyword evidence="4" id="KW-1185">Reference proteome</keyword>
<keyword evidence="2" id="KW-0812">Transmembrane</keyword>
<dbReference type="EMBL" id="AFNU02000004">
    <property type="protein sequence ID" value="ERJ12573.1"/>
    <property type="molecule type" value="Genomic_DNA"/>
</dbReference>
<keyword evidence="2" id="KW-0472">Membrane</keyword>
<reference evidence="3 4" key="2">
    <citation type="journal article" date="2013" name="PLoS ONE">
        <title>INDIGO - INtegrated Data Warehouse of MIcrobial GenOmes with Examples from the Red Sea Extremophiles.</title>
        <authorList>
            <person name="Alam I."/>
            <person name="Antunes A."/>
            <person name="Kamau A.A."/>
            <person name="Ba Alawi W."/>
            <person name="Kalkatawi M."/>
            <person name="Stingl U."/>
            <person name="Bajic V.B."/>
        </authorList>
    </citation>
    <scope>NUCLEOTIDE SEQUENCE [LARGE SCALE GENOMIC DNA]</scope>
    <source>
        <strain evidence="3 4">SSD-17B</strain>
    </source>
</reference>
<proteinExistence type="predicted"/>
<keyword evidence="1" id="KW-0175">Coiled coil</keyword>
<keyword evidence="2" id="KW-1133">Transmembrane helix</keyword>
<organism evidence="3 4">
    <name type="scientific">Haloplasma contractile SSD-17B</name>
    <dbReference type="NCBI Taxonomy" id="1033810"/>
    <lineage>
        <taxon>Bacteria</taxon>
        <taxon>Bacillati</taxon>
        <taxon>Mycoplasmatota</taxon>
        <taxon>Mollicutes</taxon>
        <taxon>Haloplasmatales</taxon>
        <taxon>Haloplasmataceae</taxon>
        <taxon>Haloplasma</taxon>
    </lineage>
</organism>
<feature type="transmembrane region" description="Helical" evidence="2">
    <location>
        <begin position="6"/>
        <end position="23"/>
    </location>
</feature>
<feature type="coiled-coil region" evidence="1">
    <location>
        <begin position="30"/>
        <end position="57"/>
    </location>
</feature>
<protein>
    <recommendedName>
        <fullName evidence="5">Short domain protein</fullName>
    </recommendedName>
</protein>
<sequence>MDNMAWIYILIIIFIFVIIYSVIKHREASRYTIEEEIRNLKNRRNDAQNSRVNQLNNDERYKTNKPKNDIYSKQDYNRMVKNIKSMYKQGIISEGEYKEQLGKIKEGNF</sequence>
<dbReference type="RefSeq" id="WP_008824845.1">
    <property type="nucleotide sequence ID" value="NZ_AFNU02000004.1"/>
</dbReference>
<reference evidence="3 4" key="1">
    <citation type="journal article" date="2011" name="J. Bacteriol.">
        <title>Genome sequence of Haloplasma contractile, an unusual contractile bacterium from a deep-sea anoxic brine lake.</title>
        <authorList>
            <person name="Antunes A."/>
            <person name="Alam I."/>
            <person name="El Dorry H."/>
            <person name="Siam R."/>
            <person name="Robertson A."/>
            <person name="Bajic V.B."/>
            <person name="Stingl U."/>
        </authorList>
    </citation>
    <scope>NUCLEOTIDE SEQUENCE [LARGE SCALE GENOMIC DNA]</scope>
    <source>
        <strain evidence="3 4">SSD-17B</strain>
    </source>
</reference>
<dbReference type="InParanoid" id="F7PT15"/>
<dbReference type="Proteomes" id="UP000005707">
    <property type="component" value="Unassembled WGS sequence"/>
</dbReference>
<evidence type="ECO:0000256" key="1">
    <source>
        <dbReference type="SAM" id="Coils"/>
    </source>
</evidence>
<evidence type="ECO:0000313" key="3">
    <source>
        <dbReference type="EMBL" id="ERJ12573.1"/>
    </source>
</evidence>